<protein>
    <submittedName>
        <fullName evidence="1">Uncharacterized protein</fullName>
    </submittedName>
</protein>
<dbReference type="Proteomes" id="UP001221757">
    <property type="component" value="Unassembled WGS sequence"/>
</dbReference>
<proteinExistence type="predicted"/>
<evidence type="ECO:0000313" key="1">
    <source>
        <dbReference type="EMBL" id="KAJ7676297.1"/>
    </source>
</evidence>
<name>A0AAD7D342_MYCRO</name>
<dbReference type="AlphaFoldDB" id="A0AAD7D342"/>
<reference evidence="1" key="1">
    <citation type="submission" date="2023-03" db="EMBL/GenBank/DDBJ databases">
        <title>Massive genome expansion in bonnet fungi (Mycena s.s.) driven by repeated elements and novel gene families across ecological guilds.</title>
        <authorList>
            <consortium name="Lawrence Berkeley National Laboratory"/>
            <person name="Harder C.B."/>
            <person name="Miyauchi S."/>
            <person name="Viragh M."/>
            <person name="Kuo A."/>
            <person name="Thoen E."/>
            <person name="Andreopoulos B."/>
            <person name="Lu D."/>
            <person name="Skrede I."/>
            <person name="Drula E."/>
            <person name="Henrissat B."/>
            <person name="Morin E."/>
            <person name="Kohler A."/>
            <person name="Barry K."/>
            <person name="LaButti K."/>
            <person name="Morin E."/>
            <person name="Salamov A."/>
            <person name="Lipzen A."/>
            <person name="Mereny Z."/>
            <person name="Hegedus B."/>
            <person name="Baldrian P."/>
            <person name="Stursova M."/>
            <person name="Weitz H."/>
            <person name="Taylor A."/>
            <person name="Grigoriev I.V."/>
            <person name="Nagy L.G."/>
            <person name="Martin F."/>
            <person name="Kauserud H."/>
        </authorList>
    </citation>
    <scope>NUCLEOTIDE SEQUENCE</scope>
    <source>
        <strain evidence="1">CBHHK067</strain>
    </source>
</reference>
<comment type="caution">
    <text evidence="1">The sequence shown here is derived from an EMBL/GenBank/DDBJ whole genome shotgun (WGS) entry which is preliminary data.</text>
</comment>
<sequence length="222" mass="24445">MSLAIFLTRLRRKAGHNCRRAVERAEARWWWSDTKLAGDISKQDITFYAGGDASRLMCTWSRRLRLIAAICRLPTILRPFSGLAQDCTDSVLRSPLVVYLFDAERDINRVLPAADGQDIALAAGTIVSSALLPTKRYQPVIVPWPKTVLMSSSFPTKFFWSKGGASAGAAGLAFQDFAAINGIHADNQARALRFLSTRHVFPEVAPNTLLVKTKALGDIKAE</sequence>
<organism evidence="1 2">
    <name type="scientific">Mycena rosella</name>
    <name type="common">Pink bonnet</name>
    <name type="synonym">Agaricus rosellus</name>
    <dbReference type="NCBI Taxonomy" id="1033263"/>
    <lineage>
        <taxon>Eukaryota</taxon>
        <taxon>Fungi</taxon>
        <taxon>Dikarya</taxon>
        <taxon>Basidiomycota</taxon>
        <taxon>Agaricomycotina</taxon>
        <taxon>Agaricomycetes</taxon>
        <taxon>Agaricomycetidae</taxon>
        <taxon>Agaricales</taxon>
        <taxon>Marasmiineae</taxon>
        <taxon>Mycenaceae</taxon>
        <taxon>Mycena</taxon>
    </lineage>
</organism>
<accession>A0AAD7D342</accession>
<keyword evidence="2" id="KW-1185">Reference proteome</keyword>
<dbReference type="EMBL" id="JARKIE010000144">
    <property type="protein sequence ID" value="KAJ7676297.1"/>
    <property type="molecule type" value="Genomic_DNA"/>
</dbReference>
<evidence type="ECO:0000313" key="2">
    <source>
        <dbReference type="Proteomes" id="UP001221757"/>
    </source>
</evidence>
<gene>
    <name evidence="1" type="ORF">B0H17DRAFT_1207429</name>
</gene>